<dbReference type="EMBL" id="DXGG01000194">
    <property type="protein sequence ID" value="HIW87847.1"/>
    <property type="molecule type" value="Genomic_DNA"/>
</dbReference>
<evidence type="ECO:0000256" key="1">
    <source>
        <dbReference type="SAM" id="SignalP"/>
    </source>
</evidence>
<reference evidence="2" key="2">
    <citation type="submission" date="2021-04" db="EMBL/GenBank/DDBJ databases">
        <authorList>
            <person name="Gilroy R."/>
        </authorList>
    </citation>
    <scope>NUCLEOTIDE SEQUENCE</scope>
    <source>
        <strain evidence="2">Gambia16-930</strain>
    </source>
</reference>
<accession>A0A9D1RJM5</accession>
<evidence type="ECO:0000313" key="3">
    <source>
        <dbReference type="Proteomes" id="UP000824267"/>
    </source>
</evidence>
<feature type="chain" id="PRO_5039545194" evidence="1">
    <location>
        <begin position="20"/>
        <end position="141"/>
    </location>
</feature>
<name>A0A9D1RJM5_9BACT</name>
<gene>
    <name evidence="2" type="ORF">IAC47_06200</name>
</gene>
<feature type="non-terminal residue" evidence="2">
    <location>
        <position position="141"/>
    </location>
</feature>
<keyword evidence="1" id="KW-0732">Signal</keyword>
<reference evidence="2" key="1">
    <citation type="journal article" date="2021" name="PeerJ">
        <title>Extensive microbial diversity within the chicken gut microbiome revealed by metagenomics and culture.</title>
        <authorList>
            <person name="Gilroy R."/>
            <person name="Ravi A."/>
            <person name="Getino M."/>
            <person name="Pursley I."/>
            <person name="Horton D.L."/>
            <person name="Alikhan N.F."/>
            <person name="Baker D."/>
            <person name="Gharbi K."/>
            <person name="Hall N."/>
            <person name="Watson M."/>
            <person name="Adriaenssens E.M."/>
            <person name="Foster-Nyarko E."/>
            <person name="Jarju S."/>
            <person name="Secka A."/>
            <person name="Antonio M."/>
            <person name="Oren A."/>
            <person name="Chaudhuri R.R."/>
            <person name="La Ragione R."/>
            <person name="Hildebrand F."/>
            <person name="Pallen M.J."/>
        </authorList>
    </citation>
    <scope>NUCLEOTIDE SEQUENCE</scope>
    <source>
        <strain evidence="2">Gambia16-930</strain>
    </source>
</reference>
<dbReference type="Proteomes" id="UP000824267">
    <property type="component" value="Unassembled WGS sequence"/>
</dbReference>
<evidence type="ECO:0000313" key="2">
    <source>
        <dbReference type="EMBL" id="HIW87847.1"/>
    </source>
</evidence>
<protein>
    <submittedName>
        <fullName evidence="2">Uncharacterized protein</fullName>
    </submittedName>
</protein>
<proteinExistence type="predicted"/>
<comment type="caution">
    <text evidence="2">The sequence shown here is derived from an EMBL/GenBank/DDBJ whole genome shotgun (WGS) entry which is preliminary data.</text>
</comment>
<sequence>MKKMFLLLSTLLLSVVSYAQFDSGVDTPGCQAVSMHDERIKTWALGVQVERGFVSGSNQVYASYGKPSNAQGMPDSTTTKAVSLGEGGTALITFDRPIVDGYGADFAVFENAFAPEFLELAFVEVSSDGVNFFRFPAISYI</sequence>
<organism evidence="2 3">
    <name type="scientific">Candidatus Onthomorpha intestinigallinarum</name>
    <dbReference type="NCBI Taxonomy" id="2840880"/>
    <lineage>
        <taxon>Bacteria</taxon>
        <taxon>Pseudomonadati</taxon>
        <taxon>Bacteroidota</taxon>
        <taxon>Bacteroidia</taxon>
        <taxon>Bacteroidales</taxon>
        <taxon>Candidatus Onthomorpha</taxon>
    </lineage>
</organism>
<dbReference type="AlphaFoldDB" id="A0A9D1RJM5"/>
<feature type="signal peptide" evidence="1">
    <location>
        <begin position="1"/>
        <end position="19"/>
    </location>
</feature>